<reference evidence="1 2" key="1">
    <citation type="journal article" date="2019" name="Sci. Rep.">
        <title>Orb-weaving spider Araneus ventricosus genome elucidates the spidroin gene catalogue.</title>
        <authorList>
            <person name="Kono N."/>
            <person name="Nakamura H."/>
            <person name="Ohtoshi R."/>
            <person name="Moran D.A.P."/>
            <person name="Shinohara A."/>
            <person name="Yoshida Y."/>
            <person name="Fujiwara M."/>
            <person name="Mori M."/>
            <person name="Tomita M."/>
            <person name="Arakawa K."/>
        </authorList>
    </citation>
    <scope>NUCLEOTIDE SEQUENCE [LARGE SCALE GENOMIC DNA]</scope>
</reference>
<sequence>MKPSFVLCGPRAAVPARKTSNELAESEKRKEAAKLALVVNHVLLTQLEKLTRRQTSLGATTVWTCRQSGPLKFSPLLMTS</sequence>
<gene>
    <name evidence="1" type="ORF">AVEN_146937_1</name>
</gene>
<dbReference type="Proteomes" id="UP000499080">
    <property type="component" value="Unassembled WGS sequence"/>
</dbReference>
<name>A0A4Y2M2Q9_ARAVE</name>
<dbReference type="EMBL" id="BGPR01006686">
    <property type="protein sequence ID" value="GBN21052.1"/>
    <property type="molecule type" value="Genomic_DNA"/>
</dbReference>
<accession>A0A4Y2M2Q9</accession>
<protein>
    <submittedName>
        <fullName evidence="1">Uncharacterized protein</fullName>
    </submittedName>
</protein>
<evidence type="ECO:0000313" key="2">
    <source>
        <dbReference type="Proteomes" id="UP000499080"/>
    </source>
</evidence>
<proteinExistence type="predicted"/>
<comment type="caution">
    <text evidence="1">The sequence shown here is derived from an EMBL/GenBank/DDBJ whole genome shotgun (WGS) entry which is preliminary data.</text>
</comment>
<dbReference type="AlphaFoldDB" id="A0A4Y2M2Q9"/>
<organism evidence="1 2">
    <name type="scientific">Araneus ventricosus</name>
    <name type="common">Orbweaver spider</name>
    <name type="synonym">Epeira ventricosa</name>
    <dbReference type="NCBI Taxonomy" id="182803"/>
    <lineage>
        <taxon>Eukaryota</taxon>
        <taxon>Metazoa</taxon>
        <taxon>Ecdysozoa</taxon>
        <taxon>Arthropoda</taxon>
        <taxon>Chelicerata</taxon>
        <taxon>Arachnida</taxon>
        <taxon>Araneae</taxon>
        <taxon>Araneomorphae</taxon>
        <taxon>Entelegynae</taxon>
        <taxon>Araneoidea</taxon>
        <taxon>Araneidae</taxon>
        <taxon>Araneus</taxon>
    </lineage>
</organism>
<evidence type="ECO:0000313" key="1">
    <source>
        <dbReference type="EMBL" id="GBN21052.1"/>
    </source>
</evidence>
<keyword evidence="2" id="KW-1185">Reference proteome</keyword>